<keyword evidence="5" id="KW-0964">Secreted</keyword>
<evidence type="ECO:0000256" key="18">
    <source>
        <dbReference type="ARBA" id="ARBA00023242"/>
    </source>
</evidence>
<keyword evidence="12" id="KW-0221">Differentiation</keyword>
<dbReference type="EMBL" id="JAINUG010000136">
    <property type="protein sequence ID" value="KAJ8393514.1"/>
    <property type="molecule type" value="Genomic_DNA"/>
</dbReference>
<comment type="caution">
    <text evidence="22">The sequence shown here is derived from an EMBL/GenBank/DDBJ whole genome shotgun (WGS) entry which is preliminary data.</text>
</comment>
<evidence type="ECO:0000256" key="8">
    <source>
        <dbReference type="ARBA" id="ARBA00022664"/>
    </source>
</evidence>
<evidence type="ECO:0000256" key="4">
    <source>
        <dbReference type="ARBA" id="ARBA00022490"/>
    </source>
</evidence>
<feature type="compositionally biased region" description="Pro residues" evidence="20">
    <location>
        <begin position="123"/>
        <end position="133"/>
    </location>
</feature>
<keyword evidence="8" id="KW-0507">mRNA processing</keyword>
<evidence type="ECO:0000256" key="6">
    <source>
        <dbReference type="ARBA" id="ARBA00022553"/>
    </source>
</evidence>
<dbReference type="PANTHER" id="PTHR11346:SF26">
    <property type="entry name" value="GALECTIN-3"/>
    <property type="match status" value="1"/>
</dbReference>
<feature type="region of interest" description="Disordered" evidence="20">
    <location>
        <begin position="60"/>
        <end position="133"/>
    </location>
</feature>
<gene>
    <name evidence="22" type="ORF">AAFF_G00059870</name>
</gene>
<evidence type="ECO:0000256" key="3">
    <source>
        <dbReference type="ARBA" id="ARBA00004613"/>
    </source>
</evidence>
<evidence type="ECO:0000256" key="5">
    <source>
        <dbReference type="ARBA" id="ARBA00022525"/>
    </source>
</evidence>
<keyword evidence="11" id="KW-0677">Repeat</keyword>
<dbReference type="Proteomes" id="UP001221898">
    <property type="component" value="Unassembled WGS sequence"/>
</dbReference>
<keyword evidence="16" id="KW-1015">Disulfide bond</keyword>
<dbReference type="GO" id="GO:0005681">
    <property type="term" value="C:spliceosomal complex"/>
    <property type="evidence" value="ECO:0007669"/>
    <property type="project" value="UniProtKB-KW"/>
</dbReference>
<evidence type="ECO:0000256" key="9">
    <source>
        <dbReference type="ARBA" id="ARBA00022728"/>
    </source>
</evidence>
<organism evidence="22 23">
    <name type="scientific">Aldrovandia affinis</name>
    <dbReference type="NCBI Taxonomy" id="143900"/>
    <lineage>
        <taxon>Eukaryota</taxon>
        <taxon>Metazoa</taxon>
        <taxon>Chordata</taxon>
        <taxon>Craniata</taxon>
        <taxon>Vertebrata</taxon>
        <taxon>Euteleostomi</taxon>
        <taxon>Actinopterygii</taxon>
        <taxon>Neopterygii</taxon>
        <taxon>Teleostei</taxon>
        <taxon>Notacanthiformes</taxon>
        <taxon>Halosauridae</taxon>
        <taxon>Aldrovandia</taxon>
    </lineage>
</organism>
<dbReference type="GO" id="GO:0050918">
    <property type="term" value="P:positive chemotaxis"/>
    <property type="evidence" value="ECO:0007669"/>
    <property type="project" value="TreeGrafter"/>
</dbReference>
<dbReference type="Gene3D" id="2.60.120.200">
    <property type="match status" value="1"/>
</dbReference>
<keyword evidence="17" id="KW-0508">mRNA splicing</keyword>
<dbReference type="AlphaFoldDB" id="A0AAD7S036"/>
<keyword evidence="10 19" id="KW-0430">Lectin</keyword>
<dbReference type="InterPro" id="IPR044156">
    <property type="entry name" value="Galectin-like"/>
</dbReference>
<evidence type="ECO:0000256" key="15">
    <source>
        <dbReference type="ARBA" id="ARBA00022990"/>
    </source>
</evidence>
<dbReference type="GO" id="GO:0030154">
    <property type="term" value="P:cell differentiation"/>
    <property type="evidence" value="ECO:0007669"/>
    <property type="project" value="UniProtKB-KW"/>
</dbReference>
<dbReference type="GO" id="GO:0008380">
    <property type="term" value="P:RNA splicing"/>
    <property type="evidence" value="ECO:0007669"/>
    <property type="project" value="UniProtKB-KW"/>
</dbReference>
<evidence type="ECO:0000256" key="1">
    <source>
        <dbReference type="ARBA" id="ARBA00004123"/>
    </source>
</evidence>
<evidence type="ECO:0000256" key="2">
    <source>
        <dbReference type="ARBA" id="ARBA00004496"/>
    </source>
</evidence>
<dbReference type="GO" id="GO:0048246">
    <property type="term" value="P:macrophage chemotaxis"/>
    <property type="evidence" value="ECO:0007669"/>
    <property type="project" value="TreeGrafter"/>
</dbReference>
<evidence type="ECO:0000256" key="13">
    <source>
        <dbReference type="ARBA" id="ARBA00022859"/>
    </source>
</evidence>
<keyword evidence="15" id="KW-0007">Acetylation</keyword>
<dbReference type="GO" id="GO:0048030">
    <property type="term" value="F:disaccharide binding"/>
    <property type="evidence" value="ECO:0007669"/>
    <property type="project" value="TreeGrafter"/>
</dbReference>
<dbReference type="GO" id="GO:0005615">
    <property type="term" value="C:extracellular space"/>
    <property type="evidence" value="ECO:0007669"/>
    <property type="project" value="TreeGrafter"/>
</dbReference>
<dbReference type="SMART" id="SM00908">
    <property type="entry name" value="Gal-bind_lectin"/>
    <property type="match status" value="1"/>
</dbReference>
<dbReference type="GO" id="GO:0045806">
    <property type="term" value="P:negative regulation of endocytosis"/>
    <property type="evidence" value="ECO:0007669"/>
    <property type="project" value="TreeGrafter"/>
</dbReference>
<evidence type="ECO:0000256" key="7">
    <source>
        <dbReference type="ARBA" id="ARBA00022588"/>
    </source>
</evidence>
<keyword evidence="7" id="KW-0399">Innate immunity</keyword>
<evidence type="ECO:0000256" key="10">
    <source>
        <dbReference type="ARBA" id="ARBA00022734"/>
    </source>
</evidence>
<name>A0AAD7S036_9TELE</name>
<evidence type="ECO:0000256" key="14">
    <source>
        <dbReference type="ARBA" id="ARBA00022972"/>
    </source>
</evidence>
<keyword evidence="14" id="KW-0389">IgE-binding protein</keyword>
<keyword evidence="6" id="KW-0597">Phosphoprotein</keyword>
<keyword evidence="9" id="KW-0747">Spliceosome</keyword>
<dbReference type="GO" id="GO:0019863">
    <property type="term" value="F:IgE binding"/>
    <property type="evidence" value="ECO:0007669"/>
    <property type="project" value="UniProtKB-KW"/>
</dbReference>
<evidence type="ECO:0000259" key="21">
    <source>
        <dbReference type="PROSITE" id="PS51304"/>
    </source>
</evidence>
<dbReference type="GO" id="GO:0090280">
    <property type="term" value="P:positive regulation of calcium ion import"/>
    <property type="evidence" value="ECO:0007669"/>
    <property type="project" value="TreeGrafter"/>
</dbReference>
<dbReference type="GO" id="GO:0030593">
    <property type="term" value="P:neutrophil chemotaxis"/>
    <property type="evidence" value="ECO:0007669"/>
    <property type="project" value="TreeGrafter"/>
</dbReference>
<keyword evidence="13" id="KW-0391">Immunity</keyword>
<sequence length="287" mass="31705">MGSGLMLVPGYKHLCLDPVPLTPESAGNVRNCPQLQIIWMGTICGQQAQTEAWRAQDNTPISRAGLDHNPANPTLPPGLDHSPIRPTRFPGLDHSRANQTHLPGQENHPIKLPLRPGLSNSPASPPGWPGQSPPYIPQQWPGPPSAAVTVPFNLDLPSGVYDKLIITINGQVNLNAKMFTVDFLRGKDIAFHINPRFNEGGKQVIVRNHKVGDRWGKEERATQARFPFMQGVPFEMKILCTPNEFKVAVNSVQVLEFKHRVRELGQIDRLSIYNDVALTSVKAETLP</sequence>
<proteinExistence type="predicted"/>
<keyword evidence="23" id="KW-1185">Reference proteome</keyword>
<dbReference type="GO" id="GO:0043236">
    <property type="term" value="F:laminin binding"/>
    <property type="evidence" value="ECO:0007669"/>
    <property type="project" value="TreeGrafter"/>
</dbReference>
<dbReference type="GO" id="GO:0005737">
    <property type="term" value="C:cytoplasm"/>
    <property type="evidence" value="ECO:0007669"/>
    <property type="project" value="UniProtKB-SubCell"/>
</dbReference>
<dbReference type="SUPFAM" id="SSF49899">
    <property type="entry name" value="Concanavalin A-like lectins/glucanases"/>
    <property type="match status" value="1"/>
</dbReference>
<keyword evidence="4" id="KW-0963">Cytoplasm</keyword>
<comment type="subcellular location">
    <subcellularLocation>
        <location evidence="2">Cytoplasm</location>
    </subcellularLocation>
    <subcellularLocation>
        <location evidence="1">Nucleus</location>
    </subcellularLocation>
    <subcellularLocation>
        <location evidence="3">Secreted</location>
    </subcellularLocation>
</comment>
<dbReference type="GO" id="GO:0048245">
    <property type="term" value="P:eosinophil chemotaxis"/>
    <property type="evidence" value="ECO:0007669"/>
    <property type="project" value="TreeGrafter"/>
</dbReference>
<dbReference type="InterPro" id="IPR001079">
    <property type="entry name" value="Galectin_CRD"/>
</dbReference>
<dbReference type="GO" id="GO:0045087">
    <property type="term" value="P:innate immune response"/>
    <property type="evidence" value="ECO:0007669"/>
    <property type="project" value="UniProtKB-KW"/>
</dbReference>
<dbReference type="GO" id="GO:2001237">
    <property type="term" value="P:negative regulation of extrinsic apoptotic signaling pathway"/>
    <property type="evidence" value="ECO:0007669"/>
    <property type="project" value="TreeGrafter"/>
</dbReference>
<reference evidence="22" key="1">
    <citation type="journal article" date="2023" name="Science">
        <title>Genome structures resolve the early diversification of teleost fishes.</title>
        <authorList>
            <person name="Parey E."/>
            <person name="Louis A."/>
            <person name="Montfort J."/>
            <person name="Bouchez O."/>
            <person name="Roques C."/>
            <person name="Iampietro C."/>
            <person name="Lluch J."/>
            <person name="Castinel A."/>
            <person name="Donnadieu C."/>
            <person name="Desvignes T."/>
            <person name="Floi Bucao C."/>
            <person name="Jouanno E."/>
            <person name="Wen M."/>
            <person name="Mejri S."/>
            <person name="Dirks R."/>
            <person name="Jansen H."/>
            <person name="Henkel C."/>
            <person name="Chen W.J."/>
            <person name="Zahm M."/>
            <person name="Cabau C."/>
            <person name="Klopp C."/>
            <person name="Thompson A.W."/>
            <person name="Robinson-Rechavi M."/>
            <person name="Braasch I."/>
            <person name="Lecointre G."/>
            <person name="Bobe J."/>
            <person name="Postlethwait J.H."/>
            <person name="Berthelot C."/>
            <person name="Roest Crollius H."/>
            <person name="Guiguen Y."/>
        </authorList>
    </citation>
    <scope>NUCLEOTIDE SEQUENCE</scope>
    <source>
        <strain evidence="22">NC1722</strain>
    </source>
</reference>
<dbReference type="CDD" id="cd00070">
    <property type="entry name" value="GLECT"/>
    <property type="match status" value="1"/>
</dbReference>
<dbReference type="PROSITE" id="PS51304">
    <property type="entry name" value="GALECTIN"/>
    <property type="match status" value="1"/>
</dbReference>
<dbReference type="GO" id="GO:0002548">
    <property type="term" value="P:monocyte chemotaxis"/>
    <property type="evidence" value="ECO:0007669"/>
    <property type="project" value="TreeGrafter"/>
</dbReference>
<evidence type="ECO:0000313" key="22">
    <source>
        <dbReference type="EMBL" id="KAJ8393514.1"/>
    </source>
</evidence>
<dbReference type="Pfam" id="PF00337">
    <property type="entry name" value="Gal-bind_lectin"/>
    <property type="match status" value="1"/>
</dbReference>
<evidence type="ECO:0000256" key="19">
    <source>
        <dbReference type="RuleBase" id="RU102079"/>
    </source>
</evidence>
<dbReference type="InterPro" id="IPR013320">
    <property type="entry name" value="ConA-like_dom_sf"/>
</dbReference>
<evidence type="ECO:0000313" key="23">
    <source>
        <dbReference type="Proteomes" id="UP001221898"/>
    </source>
</evidence>
<dbReference type="GO" id="GO:0006397">
    <property type="term" value="P:mRNA processing"/>
    <property type="evidence" value="ECO:0007669"/>
    <property type="project" value="UniProtKB-KW"/>
</dbReference>
<evidence type="ECO:0000256" key="17">
    <source>
        <dbReference type="ARBA" id="ARBA00023187"/>
    </source>
</evidence>
<feature type="domain" description="Galectin" evidence="21">
    <location>
        <begin position="152"/>
        <end position="284"/>
    </location>
</feature>
<accession>A0AAD7S036</accession>
<protein>
    <recommendedName>
        <fullName evidence="19">Galectin</fullName>
    </recommendedName>
</protein>
<evidence type="ECO:0000256" key="12">
    <source>
        <dbReference type="ARBA" id="ARBA00022782"/>
    </source>
</evidence>
<evidence type="ECO:0000256" key="16">
    <source>
        <dbReference type="ARBA" id="ARBA00023157"/>
    </source>
</evidence>
<dbReference type="SMART" id="SM00276">
    <property type="entry name" value="GLECT"/>
    <property type="match status" value="1"/>
</dbReference>
<dbReference type="FunFam" id="2.60.120.200:FF:000023">
    <property type="entry name" value="Galectin"/>
    <property type="match status" value="1"/>
</dbReference>
<evidence type="ECO:0000256" key="11">
    <source>
        <dbReference type="ARBA" id="ARBA00022737"/>
    </source>
</evidence>
<keyword evidence="18" id="KW-0539">Nucleus</keyword>
<evidence type="ECO:0000256" key="20">
    <source>
        <dbReference type="SAM" id="MobiDB-lite"/>
    </source>
</evidence>
<dbReference type="GO" id="GO:0001772">
    <property type="term" value="C:immunological synapse"/>
    <property type="evidence" value="ECO:0007669"/>
    <property type="project" value="TreeGrafter"/>
</dbReference>
<dbReference type="PANTHER" id="PTHR11346">
    <property type="entry name" value="GALECTIN"/>
    <property type="match status" value="1"/>
</dbReference>